<dbReference type="Pfam" id="PF20434">
    <property type="entry name" value="BD-FAE"/>
    <property type="match status" value="1"/>
</dbReference>
<feature type="domain" description="BD-FAE-like" evidence="4">
    <location>
        <begin position="56"/>
        <end position="163"/>
    </location>
</feature>
<evidence type="ECO:0000256" key="2">
    <source>
        <dbReference type="ARBA" id="ARBA00022801"/>
    </source>
</evidence>
<evidence type="ECO:0000313" key="5">
    <source>
        <dbReference type="EMBL" id="MFD2275063.1"/>
    </source>
</evidence>
<keyword evidence="2 5" id="KW-0378">Hydrolase</keyword>
<comment type="caution">
    <text evidence="5">The sequence shown here is derived from an EMBL/GenBank/DDBJ whole genome shotgun (WGS) entry which is preliminary data.</text>
</comment>
<evidence type="ECO:0000256" key="1">
    <source>
        <dbReference type="ARBA" id="ARBA00010515"/>
    </source>
</evidence>
<protein>
    <submittedName>
        <fullName evidence="5">Alpha/beta hydrolase</fullName>
    </submittedName>
</protein>
<keyword evidence="3" id="KW-0732">Signal</keyword>
<dbReference type="RefSeq" id="WP_377095927.1">
    <property type="nucleotide sequence ID" value="NZ_JBHSJM010000001.1"/>
</dbReference>
<dbReference type="PANTHER" id="PTHR48081:SF30">
    <property type="entry name" value="ACETYL-HYDROLASE LIPR-RELATED"/>
    <property type="match status" value="1"/>
</dbReference>
<evidence type="ECO:0000259" key="4">
    <source>
        <dbReference type="Pfam" id="PF20434"/>
    </source>
</evidence>
<name>A0ABW5DXY7_9BACT</name>
<gene>
    <name evidence="5" type="ORF">ACFSQZ_01150</name>
</gene>
<comment type="similarity">
    <text evidence="1">Belongs to the 'GDXG' lipolytic enzyme family.</text>
</comment>
<accession>A0ABW5DXY7</accession>
<dbReference type="InterPro" id="IPR050300">
    <property type="entry name" value="GDXG_lipolytic_enzyme"/>
</dbReference>
<proteinExistence type="inferred from homology"/>
<sequence>MKYFLLFTLTLLLTGAIHAQSDKVAREKYSWTLGYKPDELITFYTPKPDMDLKLHVFYPEGHKRSNETPCIVFYFGGGWSGGSPDQFYGISKYLASRGMVAISAQYRTKKQKAIPRDCVEDGREAIRYVREHATEIGVDPERIAAGGGSAGGHVAAAVGMCPQIDVHPNSKVSSIPDALVLFNPVYHNGPEGYGHSRVTDYWREISPYHNIREGLPPTIVFFGSDDHCIKLPLIQAFQTDMEKAGNECVTHIYDKEKHGFFHISKGGRKIFEDVMNKVDGFLVEHKFLSGESEVEAWTAKAIEHYKAERGAKQKSKK</sequence>
<evidence type="ECO:0000313" key="6">
    <source>
        <dbReference type="Proteomes" id="UP001597297"/>
    </source>
</evidence>
<feature type="signal peptide" evidence="3">
    <location>
        <begin position="1"/>
        <end position="19"/>
    </location>
</feature>
<feature type="chain" id="PRO_5046676340" evidence="3">
    <location>
        <begin position="20"/>
        <end position="317"/>
    </location>
</feature>
<organism evidence="5 6">
    <name type="scientific">Rubritalea spongiae</name>
    <dbReference type="NCBI Taxonomy" id="430797"/>
    <lineage>
        <taxon>Bacteria</taxon>
        <taxon>Pseudomonadati</taxon>
        <taxon>Verrucomicrobiota</taxon>
        <taxon>Verrucomicrobiia</taxon>
        <taxon>Verrucomicrobiales</taxon>
        <taxon>Rubritaleaceae</taxon>
        <taxon>Rubritalea</taxon>
    </lineage>
</organism>
<keyword evidence="6" id="KW-1185">Reference proteome</keyword>
<dbReference type="SUPFAM" id="SSF53474">
    <property type="entry name" value="alpha/beta-Hydrolases"/>
    <property type="match status" value="1"/>
</dbReference>
<evidence type="ECO:0000256" key="3">
    <source>
        <dbReference type="SAM" id="SignalP"/>
    </source>
</evidence>
<dbReference type="InterPro" id="IPR049492">
    <property type="entry name" value="BD-FAE-like_dom"/>
</dbReference>
<dbReference type="PANTHER" id="PTHR48081">
    <property type="entry name" value="AB HYDROLASE SUPERFAMILY PROTEIN C4A8.06C"/>
    <property type="match status" value="1"/>
</dbReference>
<dbReference type="GO" id="GO:0016787">
    <property type="term" value="F:hydrolase activity"/>
    <property type="evidence" value="ECO:0007669"/>
    <property type="project" value="UniProtKB-KW"/>
</dbReference>
<reference evidence="6" key="1">
    <citation type="journal article" date="2019" name="Int. J. Syst. Evol. Microbiol.">
        <title>The Global Catalogue of Microorganisms (GCM) 10K type strain sequencing project: providing services to taxonomists for standard genome sequencing and annotation.</title>
        <authorList>
            <consortium name="The Broad Institute Genomics Platform"/>
            <consortium name="The Broad Institute Genome Sequencing Center for Infectious Disease"/>
            <person name="Wu L."/>
            <person name="Ma J."/>
        </authorList>
    </citation>
    <scope>NUCLEOTIDE SEQUENCE [LARGE SCALE GENOMIC DNA]</scope>
    <source>
        <strain evidence="6">JCM 16545</strain>
    </source>
</reference>
<dbReference type="Proteomes" id="UP001597297">
    <property type="component" value="Unassembled WGS sequence"/>
</dbReference>
<dbReference type="EMBL" id="JBHUJC010000001">
    <property type="protein sequence ID" value="MFD2275063.1"/>
    <property type="molecule type" value="Genomic_DNA"/>
</dbReference>
<dbReference type="InterPro" id="IPR029058">
    <property type="entry name" value="AB_hydrolase_fold"/>
</dbReference>
<dbReference type="Gene3D" id="3.40.50.1820">
    <property type="entry name" value="alpha/beta hydrolase"/>
    <property type="match status" value="1"/>
</dbReference>